<dbReference type="EMBL" id="UYWX01010340">
    <property type="protein sequence ID" value="VDM28261.1"/>
    <property type="molecule type" value="Genomic_DNA"/>
</dbReference>
<evidence type="ECO:0008006" key="4">
    <source>
        <dbReference type="Google" id="ProtNLM"/>
    </source>
</evidence>
<evidence type="ECO:0000256" key="1">
    <source>
        <dbReference type="SAM" id="SignalP"/>
    </source>
</evidence>
<dbReference type="Proteomes" id="UP000274429">
    <property type="component" value="Unassembled WGS sequence"/>
</dbReference>
<accession>A0A3P7EY53</accession>
<proteinExistence type="predicted"/>
<keyword evidence="1" id="KW-0732">Signal</keyword>
<organism evidence="2 3">
    <name type="scientific">Hydatigena taeniaeformis</name>
    <name type="common">Feline tapeworm</name>
    <name type="synonym">Taenia taeniaeformis</name>
    <dbReference type="NCBI Taxonomy" id="6205"/>
    <lineage>
        <taxon>Eukaryota</taxon>
        <taxon>Metazoa</taxon>
        <taxon>Spiralia</taxon>
        <taxon>Lophotrochozoa</taxon>
        <taxon>Platyhelminthes</taxon>
        <taxon>Cestoda</taxon>
        <taxon>Eucestoda</taxon>
        <taxon>Cyclophyllidea</taxon>
        <taxon>Taeniidae</taxon>
        <taxon>Hydatigera</taxon>
    </lineage>
</organism>
<evidence type="ECO:0000313" key="3">
    <source>
        <dbReference type="Proteomes" id="UP000274429"/>
    </source>
</evidence>
<dbReference type="AlphaFoldDB" id="A0A3P7EY53"/>
<sequence length="67" mass="7539">MLSVADVALLLWVVVIVEGSGGICAAWLESRECMVRKRTEVWDRLRPRCLLVVSRSLVDERWLAGLG</sequence>
<feature type="chain" id="PRO_5018026030" description="Secreted protein" evidence="1">
    <location>
        <begin position="26"/>
        <end position="67"/>
    </location>
</feature>
<gene>
    <name evidence="2" type="ORF">TTAC_LOCUS6035</name>
</gene>
<protein>
    <recommendedName>
        <fullName evidence="4">Secreted protein</fullName>
    </recommendedName>
</protein>
<evidence type="ECO:0000313" key="2">
    <source>
        <dbReference type="EMBL" id="VDM28261.1"/>
    </source>
</evidence>
<feature type="signal peptide" evidence="1">
    <location>
        <begin position="1"/>
        <end position="25"/>
    </location>
</feature>
<name>A0A3P7EY53_HYDTA</name>
<keyword evidence="3" id="KW-1185">Reference proteome</keyword>
<reference evidence="2 3" key="1">
    <citation type="submission" date="2018-11" db="EMBL/GenBank/DDBJ databases">
        <authorList>
            <consortium name="Pathogen Informatics"/>
        </authorList>
    </citation>
    <scope>NUCLEOTIDE SEQUENCE [LARGE SCALE GENOMIC DNA]</scope>
</reference>